<keyword evidence="1" id="KW-0472">Membrane</keyword>
<dbReference type="Proteomes" id="UP001497600">
    <property type="component" value="Chromosome B"/>
</dbReference>
<gene>
    <name evidence="2" type="ORF">CAAN4_B02586</name>
</gene>
<feature type="transmembrane region" description="Helical" evidence="1">
    <location>
        <begin position="87"/>
        <end position="109"/>
    </location>
</feature>
<protein>
    <submittedName>
        <fullName evidence="2">Uncharacterized protein</fullName>
    </submittedName>
</protein>
<proteinExistence type="predicted"/>
<evidence type="ECO:0000313" key="3">
    <source>
        <dbReference type="Proteomes" id="UP001497600"/>
    </source>
</evidence>
<keyword evidence="1" id="KW-1133">Transmembrane helix</keyword>
<accession>A0ABP0E6Z4</accession>
<name>A0ABP0E6Z4_9ASCO</name>
<organism evidence="2 3">
    <name type="scientific">[Candida] anglica</name>
    <dbReference type="NCBI Taxonomy" id="148631"/>
    <lineage>
        <taxon>Eukaryota</taxon>
        <taxon>Fungi</taxon>
        <taxon>Dikarya</taxon>
        <taxon>Ascomycota</taxon>
        <taxon>Saccharomycotina</taxon>
        <taxon>Pichiomycetes</taxon>
        <taxon>Debaryomycetaceae</taxon>
        <taxon>Kurtzmaniella</taxon>
    </lineage>
</organism>
<evidence type="ECO:0000313" key="2">
    <source>
        <dbReference type="EMBL" id="CAK7895917.1"/>
    </source>
</evidence>
<evidence type="ECO:0000256" key="1">
    <source>
        <dbReference type="SAM" id="Phobius"/>
    </source>
</evidence>
<keyword evidence="1" id="KW-0812">Transmembrane</keyword>
<dbReference type="EMBL" id="OZ004254">
    <property type="protein sequence ID" value="CAK7895917.1"/>
    <property type="molecule type" value="Genomic_DNA"/>
</dbReference>
<sequence length="171" mass="20042">MYVQYIHIGLGESPQMKLLLIWRFGCKSLCTYVCTFNPTNVYSLPSSSDKTMFCQPSRDYKEIVDQCQEFSEKIPSKEFISTRCIHFLIKICVNTCLLANIGGCIYFIYLKLNNAKYINKKSEQFRALAVFYYYNYKWCYILTRTLLEEKLQKPTGLIGGRLSCYLSWGRL</sequence>
<reference evidence="2 3" key="1">
    <citation type="submission" date="2024-01" db="EMBL/GenBank/DDBJ databases">
        <authorList>
            <consortium name="Genoscope - CEA"/>
            <person name="William W."/>
        </authorList>
    </citation>
    <scope>NUCLEOTIDE SEQUENCE [LARGE SCALE GENOMIC DNA]</scope>
    <source>
        <strain evidence="2 3">29B2s-10</strain>
    </source>
</reference>
<keyword evidence="3" id="KW-1185">Reference proteome</keyword>